<dbReference type="AlphaFoldDB" id="A0A437QKY1"/>
<keyword evidence="8" id="KW-0418">Kinase</keyword>
<dbReference type="SMART" id="SM00072">
    <property type="entry name" value="GuKc"/>
    <property type="match status" value="1"/>
</dbReference>
<protein>
    <recommendedName>
        <fullName evidence="6">Ribose 1,5-bisphosphate phosphokinase PhnN</fullName>
        <ecNumber evidence="6">2.7.4.23</ecNumber>
    </recommendedName>
    <alternativeName>
        <fullName evidence="6">Ribose 1,5-bisphosphokinase</fullName>
    </alternativeName>
</protein>
<reference evidence="9" key="1">
    <citation type="submission" date="2019-01" db="EMBL/GenBank/DDBJ databases">
        <title>Gri0909 isolated from a small marine red alga.</title>
        <authorList>
            <person name="Kim J."/>
            <person name="Jeong S.E."/>
            <person name="Jeon C.O."/>
        </authorList>
    </citation>
    <scope>NUCLEOTIDE SEQUENCE [LARGE SCALE GENOMIC DNA]</scope>
    <source>
        <strain evidence="9">Gri0909</strain>
    </source>
</reference>
<dbReference type="InterPro" id="IPR008144">
    <property type="entry name" value="Guanylate_kin-like_dom"/>
</dbReference>
<organism evidence="8 9">
    <name type="scientific">Hwanghaeella grinnelliae</name>
    <dbReference type="NCBI Taxonomy" id="2500179"/>
    <lineage>
        <taxon>Bacteria</taxon>
        <taxon>Pseudomonadati</taxon>
        <taxon>Pseudomonadota</taxon>
        <taxon>Alphaproteobacteria</taxon>
        <taxon>Rhodospirillales</taxon>
        <taxon>Rhodospirillaceae</taxon>
        <taxon>Hwanghaeella</taxon>
    </lineage>
</organism>
<dbReference type="InterPro" id="IPR027417">
    <property type="entry name" value="P-loop_NTPase"/>
</dbReference>
<comment type="pathway">
    <text evidence="2 6">Metabolic intermediate biosynthesis; 5-phospho-alpha-D-ribose 1-diphosphate biosynthesis; 5-phospho-alpha-D-ribose 1-diphosphate from D-ribose 5-phosphate (route II): step 3/3.</text>
</comment>
<dbReference type="GO" id="GO:0033863">
    <property type="term" value="F:ribose 1,5-bisphosphate phosphokinase activity"/>
    <property type="evidence" value="ECO:0007669"/>
    <property type="project" value="UniProtKB-UniRule"/>
</dbReference>
<dbReference type="PANTHER" id="PTHR23117:SF8">
    <property type="entry name" value="RIBOSE 1,5-BISPHOSPHATE PHOSPHOKINASE PHNN"/>
    <property type="match status" value="1"/>
</dbReference>
<keyword evidence="5 6" id="KW-0067">ATP-binding</keyword>
<dbReference type="OrthoDB" id="341217at2"/>
<evidence type="ECO:0000256" key="3">
    <source>
        <dbReference type="ARBA" id="ARBA00022679"/>
    </source>
</evidence>
<comment type="caution">
    <text evidence="8">The sequence shown here is derived from an EMBL/GenBank/DDBJ whole genome shotgun (WGS) entry which is preliminary data.</text>
</comment>
<dbReference type="Gene3D" id="3.40.50.300">
    <property type="entry name" value="P-loop containing nucleotide triphosphate hydrolases"/>
    <property type="match status" value="1"/>
</dbReference>
<comment type="catalytic activity">
    <reaction evidence="1 6">
        <text>alpha-D-ribose 1,5-bisphosphate + ATP = 5-phospho-alpha-D-ribose 1-diphosphate + ADP</text>
        <dbReference type="Rhea" id="RHEA:20109"/>
        <dbReference type="ChEBI" id="CHEBI:30616"/>
        <dbReference type="ChEBI" id="CHEBI:58017"/>
        <dbReference type="ChEBI" id="CHEBI:68688"/>
        <dbReference type="ChEBI" id="CHEBI:456216"/>
        <dbReference type="EC" id="2.7.4.23"/>
    </reaction>
</comment>
<dbReference type="RefSeq" id="WP_127767482.1">
    <property type="nucleotide sequence ID" value="NZ_SADE01000003.1"/>
</dbReference>
<keyword evidence="4 6" id="KW-0547">Nucleotide-binding</keyword>
<keyword evidence="9" id="KW-1185">Reference proteome</keyword>
<evidence type="ECO:0000313" key="9">
    <source>
        <dbReference type="Proteomes" id="UP000287447"/>
    </source>
</evidence>
<dbReference type="GO" id="GO:0006015">
    <property type="term" value="P:5-phosphoribose 1-diphosphate biosynthetic process"/>
    <property type="evidence" value="ECO:0007669"/>
    <property type="project" value="UniProtKB-UniRule"/>
</dbReference>
<keyword evidence="3 6" id="KW-0808">Transferase</keyword>
<evidence type="ECO:0000256" key="4">
    <source>
        <dbReference type="ARBA" id="ARBA00022741"/>
    </source>
</evidence>
<name>A0A437QKY1_9PROT</name>
<comment type="similarity">
    <text evidence="6">Belongs to the ribose 1,5-bisphosphokinase family.</text>
</comment>
<comment type="function">
    <text evidence="6">Catalyzes the phosphorylation of ribose 1,5-bisphosphate to 5-phospho-D-ribosyl alpha-1-diphosphate (PRPP).</text>
</comment>
<dbReference type="InterPro" id="IPR008145">
    <property type="entry name" value="GK/Ca_channel_bsu"/>
</dbReference>
<dbReference type="PANTHER" id="PTHR23117">
    <property type="entry name" value="GUANYLATE KINASE-RELATED"/>
    <property type="match status" value="1"/>
</dbReference>
<evidence type="ECO:0000256" key="6">
    <source>
        <dbReference type="HAMAP-Rule" id="MF_00836"/>
    </source>
</evidence>
<dbReference type="EC" id="2.7.4.23" evidence="6"/>
<accession>A0A437QKY1</accession>
<dbReference type="Proteomes" id="UP000287447">
    <property type="component" value="Unassembled WGS sequence"/>
</dbReference>
<comment type="caution">
    <text evidence="6">Lacks conserved residue(s) required for the propagation of feature annotation.</text>
</comment>
<dbReference type="SUPFAM" id="SSF52540">
    <property type="entry name" value="P-loop containing nucleoside triphosphate hydrolases"/>
    <property type="match status" value="1"/>
</dbReference>
<dbReference type="InterPro" id="IPR012699">
    <property type="entry name" value="PhnN"/>
</dbReference>
<sequence>MSKALKDERGQAPIGHLAAGRLVLVVGPSGVGVDTLIDAARLEFGNDPSFHFVRRTITRPAGSVGEEHDPIDIETFRKRRDEADFALAWEAHGLGYGIPLSIEDQLRQGRTVVVNASRTVIEEARGRYPNLTVASVTASPVTLAQRLAGRNRETAEEIERRLGRAGLGFPDGDDVVTINNDDALETSVKTFLGLLR</sequence>
<evidence type="ECO:0000256" key="1">
    <source>
        <dbReference type="ARBA" id="ARBA00000373"/>
    </source>
</evidence>
<dbReference type="PROSITE" id="PS50052">
    <property type="entry name" value="GUANYLATE_KINASE_2"/>
    <property type="match status" value="1"/>
</dbReference>
<dbReference type="GO" id="GO:0019634">
    <property type="term" value="P:organic phosphonate metabolic process"/>
    <property type="evidence" value="ECO:0007669"/>
    <property type="project" value="UniProtKB-UniRule"/>
</dbReference>
<evidence type="ECO:0000313" key="8">
    <source>
        <dbReference type="EMBL" id="RVU35161.1"/>
    </source>
</evidence>
<dbReference type="HAMAP" id="MF_00836">
    <property type="entry name" value="PhnN"/>
    <property type="match status" value="1"/>
</dbReference>
<evidence type="ECO:0000256" key="5">
    <source>
        <dbReference type="ARBA" id="ARBA00022840"/>
    </source>
</evidence>
<gene>
    <name evidence="6 8" type="primary">phnN</name>
    <name evidence="8" type="ORF">EOI86_20290</name>
</gene>
<feature type="domain" description="Guanylate kinase-like" evidence="7">
    <location>
        <begin position="20"/>
        <end position="196"/>
    </location>
</feature>
<evidence type="ECO:0000259" key="7">
    <source>
        <dbReference type="PROSITE" id="PS50052"/>
    </source>
</evidence>
<dbReference type="GO" id="GO:0005829">
    <property type="term" value="C:cytosol"/>
    <property type="evidence" value="ECO:0007669"/>
    <property type="project" value="TreeGrafter"/>
</dbReference>
<dbReference type="EMBL" id="SADE01000003">
    <property type="protein sequence ID" value="RVU35161.1"/>
    <property type="molecule type" value="Genomic_DNA"/>
</dbReference>
<evidence type="ECO:0000256" key="2">
    <source>
        <dbReference type="ARBA" id="ARBA00005069"/>
    </source>
</evidence>
<dbReference type="NCBIfam" id="TIGR02322">
    <property type="entry name" value="phosphon_PhnN"/>
    <property type="match status" value="1"/>
</dbReference>
<dbReference type="GO" id="GO:0005524">
    <property type="term" value="F:ATP binding"/>
    <property type="evidence" value="ECO:0007669"/>
    <property type="project" value="UniProtKB-KW"/>
</dbReference>
<dbReference type="UniPathway" id="UPA00087">
    <property type="reaction ID" value="UER00175"/>
</dbReference>
<proteinExistence type="inferred from homology"/>